<proteinExistence type="predicted"/>
<accession>A0A6M3K1F6</accession>
<dbReference type="EMBL" id="MT142108">
    <property type="protein sequence ID" value="QJA74595.1"/>
    <property type="molecule type" value="Genomic_DNA"/>
</dbReference>
<evidence type="ECO:0000313" key="1">
    <source>
        <dbReference type="EMBL" id="QJA57585.1"/>
    </source>
</evidence>
<organism evidence="2">
    <name type="scientific">viral metagenome</name>
    <dbReference type="NCBI Taxonomy" id="1070528"/>
    <lineage>
        <taxon>unclassified sequences</taxon>
        <taxon>metagenomes</taxon>
        <taxon>organismal metagenomes</taxon>
    </lineage>
</organism>
<gene>
    <name evidence="2" type="ORF">MM415A01965_0004</name>
    <name evidence="1" type="ORF">MM415B01623_0010</name>
</gene>
<reference evidence="2" key="1">
    <citation type="submission" date="2020-03" db="EMBL/GenBank/DDBJ databases">
        <title>The deep terrestrial virosphere.</title>
        <authorList>
            <person name="Holmfeldt K."/>
            <person name="Nilsson E."/>
            <person name="Simone D."/>
            <person name="Lopez-Fernandez M."/>
            <person name="Wu X."/>
            <person name="de Brujin I."/>
            <person name="Lundin D."/>
            <person name="Andersson A."/>
            <person name="Bertilsson S."/>
            <person name="Dopson M."/>
        </authorList>
    </citation>
    <scope>NUCLEOTIDE SEQUENCE</scope>
    <source>
        <strain evidence="2">MM415A01965</strain>
        <strain evidence="1">MM415B01623</strain>
    </source>
</reference>
<dbReference type="EMBL" id="MT141281">
    <property type="protein sequence ID" value="QJA57585.1"/>
    <property type="molecule type" value="Genomic_DNA"/>
</dbReference>
<dbReference type="AlphaFoldDB" id="A0A6M3K1F6"/>
<protein>
    <submittedName>
        <fullName evidence="2">Uncharacterized protein</fullName>
    </submittedName>
</protein>
<evidence type="ECO:0000313" key="2">
    <source>
        <dbReference type="EMBL" id="QJA74595.1"/>
    </source>
</evidence>
<name>A0A6M3K1F6_9ZZZZ</name>
<sequence>MLHWSHGVSKNMTNTSPTPMCLIFGCPNPKCSAEAAIPFEYITAQLKLKHLAECLKVTEE</sequence>